<feature type="transmembrane region" description="Helical" evidence="1">
    <location>
        <begin position="55"/>
        <end position="82"/>
    </location>
</feature>
<dbReference type="OrthoDB" id="2110422at2759"/>
<dbReference type="InterPro" id="IPR056144">
    <property type="entry name" value="DUF7727"/>
</dbReference>
<feature type="transmembrane region" description="Helical" evidence="1">
    <location>
        <begin position="12"/>
        <end position="35"/>
    </location>
</feature>
<dbReference type="Pfam" id="PF24853">
    <property type="entry name" value="DUF7727"/>
    <property type="match status" value="1"/>
</dbReference>
<evidence type="ECO:0000313" key="4">
    <source>
        <dbReference type="Proteomes" id="UP000307440"/>
    </source>
</evidence>
<evidence type="ECO:0000259" key="2">
    <source>
        <dbReference type="Pfam" id="PF24853"/>
    </source>
</evidence>
<dbReference type="Proteomes" id="UP000307440">
    <property type="component" value="Unassembled WGS sequence"/>
</dbReference>
<keyword evidence="1" id="KW-1133">Transmembrane helix</keyword>
<dbReference type="EMBL" id="ML210209">
    <property type="protein sequence ID" value="TFK23949.1"/>
    <property type="molecule type" value="Genomic_DNA"/>
</dbReference>
<gene>
    <name evidence="3" type="ORF">FA15DRAFT_670036</name>
</gene>
<evidence type="ECO:0000256" key="1">
    <source>
        <dbReference type="SAM" id="Phobius"/>
    </source>
</evidence>
<name>A0A5C3KTL3_COPMA</name>
<dbReference type="AlphaFoldDB" id="A0A5C3KTL3"/>
<keyword evidence="1" id="KW-0812">Transmembrane</keyword>
<protein>
    <recommendedName>
        <fullName evidence="2">DUF7727 domain-containing protein</fullName>
    </recommendedName>
</protein>
<reference evidence="3 4" key="1">
    <citation type="journal article" date="2019" name="Nat. Ecol. Evol.">
        <title>Megaphylogeny resolves global patterns of mushroom evolution.</title>
        <authorList>
            <person name="Varga T."/>
            <person name="Krizsan K."/>
            <person name="Foldi C."/>
            <person name="Dima B."/>
            <person name="Sanchez-Garcia M."/>
            <person name="Sanchez-Ramirez S."/>
            <person name="Szollosi G.J."/>
            <person name="Szarkandi J.G."/>
            <person name="Papp V."/>
            <person name="Albert L."/>
            <person name="Andreopoulos W."/>
            <person name="Angelini C."/>
            <person name="Antonin V."/>
            <person name="Barry K.W."/>
            <person name="Bougher N.L."/>
            <person name="Buchanan P."/>
            <person name="Buyck B."/>
            <person name="Bense V."/>
            <person name="Catcheside P."/>
            <person name="Chovatia M."/>
            <person name="Cooper J."/>
            <person name="Damon W."/>
            <person name="Desjardin D."/>
            <person name="Finy P."/>
            <person name="Geml J."/>
            <person name="Haridas S."/>
            <person name="Hughes K."/>
            <person name="Justo A."/>
            <person name="Karasinski D."/>
            <person name="Kautmanova I."/>
            <person name="Kiss B."/>
            <person name="Kocsube S."/>
            <person name="Kotiranta H."/>
            <person name="LaButti K.M."/>
            <person name="Lechner B.E."/>
            <person name="Liimatainen K."/>
            <person name="Lipzen A."/>
            <person name="Lukacs Z."/>
            <person name="Mihaltcheva S."/>
            <person name="Morgado L.N."/>
            <person name="Niskanen T."/>
            <person name="Noordeloos M.E."/>
            <person name="Ohm R.A."/>
            <person name="Ortiz-Santana B."/>
            <person name="Ovrebo C."/>
            <person name="Racz N."/>
            <person name="Riley R."/>
            <person name="Savchenko A."/>
            <person name="Shiryaev A."/>
            <person name="Soop K."/>
            <person name="Spirin V."/>
            <person name="Szebenyi C."/>
            <person name="Tomsovsky M."/>
            <person name="Tulloss R.E."/>
            <person name="Uehling J."/>
            <person name="Grigoriev I.V."/>
            <person name="Vagvolgyi C."/>
            <person name="Papp T."/>
            <person name="Martin F.M."/>
            <person name="Miettinen O."/>
            <person name="Hibbett D.S."/>
            <person name="Nagy L.G."/>
        </authorList>
    </citation>
    <scope>NUCLEOTIDE SEQUENCE [LARGE SCALE GENOMIC DNA]</scope>
    <source>
        <strain evidence="3 4">CBS 121175</strain>
    </source>
</reference>
<dbReference type="PANTHER" id="PTHR40629">
    <property type="entry name" value="PRO41 PROTEIN"/>
    <property type="match status" value="1"/>
</dbReference>
<organism evidence="3 4">
    <name type="scientific">Coprinopsis marcescibilis</name>
    <name type="common">Agaric fungus</name>
    <name type="synonym">Psathyrella marcescibilis</name>
    <dbReference type="NCBI Taxonomy" id="230819"/>
    <lineage>
        <taxon>Eukaryota</taxon>
        <taxon>Fungi</taxon>
        <taxon>Dikarya</taxon>
        <taxon>Basidiomycota</taxon>
        <taxon>Agaricomycotina</taxon>
        <taxon>Agaricomycetes</taxon>
        <taxon>Agaricomycetidae</taxon>
        <taxon>Agaricales</taxon>
        <taxon>Agaricineae</taxon>
        <taxon>Psathyrellaceae</taxon>
        <taxon>Coprinopsis</taxon>
    </lineage>
</organism>
<feature type="transmembrane region" description="Helical" evidence="1">
    <location>
        <begin position="122"/>
        <end position="139"/>
    </location>
</feature>
<dbReference type="PANTHER" id="PTHR40629:SF1">
    <property type="entry name" value="PRO41 PROTEIN"/>
    <property type="match status" value="1"/>
</dbReference>
<keyword evidence="1" id="KW-0472">Membrane</keyword>
<feature type="domain" description="DUF7727" evidence="2">
    <location>
        <begin position="1"/>
        <end position="140"/>
    </location>
</feature>
<keyword evidence="4" id="KW-1185">Reference proteome</keyword>
<accession>A0A5C3KTL3</accession>
<proteinExistence type="predicted"/>
<feature type="transmembrane region" description="Helical" evidence="1">
    <location>
        <begin position="94"/>
        <end position="116"/>
    </location>
</feature>
<sequence>MGKLIWHEYARFVSITASVYAVWAGFMGIMYRKYFWDFVGGTLRDPGGIQAPASAAPMIAVIVKAPVVPIFAIVVGLLLLAIENPLPLIKSTGLYRSLVLRVVLLVTQFVLTILFYQGTNAAVYSFVAMCCYTRAIMLGEEMKEAKENRGRGGSA</sequence>
<evidence type="ECO:0000313" key="3">
    <source>
        <dbReference type="EMBL" id="TFK23949.1"/>
    </source>
</evidence>